<protein>
    <recommendedName>
        <fullName evidence="3">(2Fe-2S)-binding protein</fullName>
    </recommendedName>
</protein>
<dbReference type="EMBL" id="JACHGN010000004">
    <property type="protein sequence ID" value="MBB5132444.1"/>
    <property type="molecule type" value="Genomic_DNA"/>
</dbReference>
<sequence>MSLTLFARPGTPTEADPLAGLRRLLARFAASAEGGLGVLPSLVATGEQSWTPSRELAREPYELLGALIDATAERRDGGMPRHTAGALLWRTYAYWHTLPMALGWALNRRVPIMRFGDTVFRLSDAGVTVAAVAVTTAVLPGDPHAGEPGTAVVPDLGAVIREALLDGQGPLVSAIARLTGVDERALWGSTAEALAHPLATLAGVLPGEPATTIPELLAAVGRPVAGLLAFTGATYRRVTCCLSRGGAEGDACASCRLSRGGAEGDACASCLSRGGVDGACASCRLSRGEPADVCASCRLAGNPF</sequence>
<evidence type="ECO:0008006" key="3">
    <source>
        <dbReference type="Google" id="ProtNLM"/>
    </source>
</evidence>
<organism evidence="1 2">
    <name type="scientific">Thermocatellispora tengchongensis</name>
    <dbReference type="NCBI Taxonomy" id="1073253"/>
    <lineage>
        <taxon>Bacteria</taxon>
        <taxon>Bacillati</taxon>
        <taxon>Actinomycetota</taxon>
        <taxon>Actinomycetes</taxon>
        <taxon>Streptosporangiales</taxon>
        <taxon>Streptosporangiaceae</taxon>
        <taxon>Thermocatellispora</taxon>
    </lineage>
</organism>
<accession>A0A840NUM0</accession>
<dbReference type="RefSeq" id="WP_185049405.1">
    <property type="nucleotide sequence ID" value="NZ_BAABIX010000003.1"/>
</dbReference>
<reference evidence="1 2" key="1">
    <citation type="submission" date="2020-08" db="EMBL/GenBank/DDBJ databases">
        <title>Genomic Encyclopedia of Type Strains, Phase IV (KMG-IV): sequencing the most valuable type-strain genomes for metagenomic binning, comparative biology and taxonomic classification.</title>
        <authorList>
            <person name="Goeker M."/>
        </authorList>
    </citation>
    <scope>NUCLEOTIDE SEQUENCE [LARGE SCALE GENOMIC DNA]</scope>
    <source>
        <strain evidence="1 2">DSM 45615</strain>
    </source>
</reference>
<keyword evidence="2" id="KW-1185">Reference proteome</keyword>
<gene>
    <name evidence="1" type="ORF">HNP84_002160</name>
</gene>
<dbReference type="Proteomes" id="UP000578449">
    <property type="component" value="Unassembled WGS sequence"/>
</dbReference>
<evidence type="ECO:0000313" key="2">
    <source>
        <dbReference type="Proteomes" id="UP000578449"/>
    </source>
</evidence>
<proteinExistence type="predicted"/>
<dbReference type="AlphaFoldDB" id="A0A840NUM0"/>
<name>A0A840NUM0_9ACTN</name>
<comment type="caution">
    <text evidence="1">The sequence shown here is derived from an EMBL/GenBank/DDBJ whole genome shotgun (WGS) entry which is preliminary data.</text>
</comment>
<evidence type="ECO:0000313" key="1">
    <source>
        <dbReference type="EMBL" id="MBB5132444.1"/>
    </source>
</evidence>